<keyword evidence="12 15" id="KW-0472">Membrane</keyword>
<proteinExistence type="predicted"/>
<comment type="pathway">
    <text evidence="3">Protein modification; protein ubiquitination.</text>
</comment>
<dbReference type="AlphaFoldDB" id="A0AAV7EFD9"/>
<evidence type="ECO:0000256" key="6">
    <source>
        <dbReference type="ARBA" id="ARBA00022692"/>
    </source>
</evidence>
<keyword evidence="5" id="KW-0808">Transferase</keyword>
<feature type="compositionally biased region" description="Low complexity" evidence="14">
    <location>
        <begin position="309"/>
        <end position="326"/>
    </location>
</feature>
<feature type="domain" description="RING-type" evidence="16">
    <location>
        <begin position="135"/>
        <end position="177"/>
    </location>
</feature>
<evidence type="ECO:0000259" key="16">
    <source>
        <dbReference type="PROSITE" id="PS50089"/>
    </source>
</evidence>
<keyword evidence="18" id="KW-1185">Reference proteome</keyword>
<dbReference type="EC" id="2.3.2.27" evidence="4"/>
<comment type="catalytic activity">
    <reaction evidence="1">
        <text>S-ubiquitinyl-[E2 ubiquitin-conjugating enzyme]-L-cysteine + [acceptor protein]-L-lysine = [E2 ubiquitin-conjugating enzyme]-L-cysteine + N(6)-ubiquitinyl-[acceptor protein]-L-lysine.</text>
        <dbReference type="EC" id="2.3.2.27"/>
    </reaction>
</comment>
<dbReference type="GO" id="GO:0016020">
    <property type="term" value="C:membrane"/>
    <property type="evidence" value="ECO:0007669"/>
    <property type="project" value="UniProtKB-SubCell"/>
</dbReference>
<feature type="compositionally biased region" description="Low complexity" evidence="14">
    <location>
        <begin position="222"/>
        <end position="246"/>
    </location>
</feature>
<dbReference type="PROSITE" id="PS50089">
    <property type="entry name" value="ZF_RING_2"/>
    <property type="match status" value="1"/>
</dbReference>
<accession>A0AAV7EFD9</accession>
<keyword evidence="11 15" id="KW-1133">Transmembrane helix</keyword>
<evidence type="ECO:0000256" key="5">
    <source>
        <dbReference type="ARBA" id="ARBA00022679"/>
    </source>
</evidence>
<evidence type="ECO:0000256" key="9">
    <source>
        <dbReference type="ARBA" id="ARBA00022786"/>
    </source>
</evidence>
<evidence type="ECO:0000313" key="18">
    <source>
        <dbReference type="Proteomes" id="UP000825729"/>
    </source>
</evidence>
<feature type="compositionally biased region" description="Basic residues" evidence="14">
    <location>
        <begin position="247"/>
        <end position="256"/>
    </location>
</feature>
<evidence type="ECO:0000256" key="14">
    <source>
        <dbReference type="SAM" id="MobiDB-lite"/>
    </source>
</evidence>
<evidence type="ECO:0000313" key="17">
    <source>
        <dbReference type="EMBL" id="KAG9447409.1"/>
    </source>
</evidence>
<organism evidence="17 18">
    <name type="scientific">Aristolochia fimbriata</name>
    <name type="common">White veined hardy Dutchman's pipe vine</name>
    <dbReference type="NCBI Taxonomy" id="158543"/>
    <lineage>
        <taxon>Eukaryota</taxon>
        <taxon>Viridiplantae</taxon>
        <taxon>Streptophyta</taxon>
        <taxon>Embryophyta</taxon>
        <taxon>Tracheophyta</taxon>
        <taxon>Spermatophyta</taxon>
        <taxon>Magnoliopsida</taxon>
        <taxon>Magnoliidae</taxon>
        <taxon>Piperales</taxon>
        <taxon>Aristolochiaceae</taxon>
        <taxon>Aristolochia</taxon>
    </lineage>
</organism>
<protein>
    <recommendedName>
        <fullName evidence="4">RING-type E3 ubiquitin transferase</fullName>
        <ecNumber evidence="4">2.3.2.27</ecNumber>
    </recommendedName>
</protein>
<dbReference type="GO" id="GO:0016567">
    <property type="term" value="P:protein ubiquitination"/>
    <property type="evidence" value="ECO:0007669"/>
    <property type="project" value="InterPro"/>
</dbReference>
<dbReference type="CDD" id="cd16461">
    <property type="entry name" value="RING-H2_EL5-like"/>
    <property type="match status" value="1"/>
</dbReference>
<gene>
    <name evidence="17" type="ORF">H6P81_013537</name>
</gene>
<dbReference type="SUPFAM" id="SSF57850">
    <property type="entry name" value="RING/U-box"/>
    <property type="match status" value="1"/>
</dbReference>
<reference evidence="17 18" key="1">
    <citation type="submission" date="2021-07" db="EMBL/GenBank/DDBJ databases">
        <title>The Aristolochia fimbriata genome: insights into angiosperm evolution, floral development and chemical biosynthesis.</title>
        <authorList>
            <person name="Jiao Y."/>
        </authorList>
    </citation>
    <scope>NUCLEOTIDE SEQUENCE [LARGE SCALE GENOMIC DNA]</scope>
    <source>
        <strain evidence="17">IBCAS-2021</strain>
        <tissue evidence="17">Leaf</tissue>
    </source>
</reference>
<evidence type="ECO:0000256" key="3">
    <source>
        <dbReference type="ARBA" id="ARBA00004906"/>
    </source>
</evidence>
<comment type="caution">
    <text evidence="17">The sequence shown here is derived from an EMBL/GenBank/DDBJ whole genome shotgun (WGS) entry which is preliminary data.</text>
</comment>
<evidence type="ECO:0000256" key="7">
    <source>
        <dbReference type="ARBA" id="ARBA00022723"/>
    </source>
</evidence>
<dbReference type="PANTHER" id="PTHR46913:SF1">
    <property type="entry name" value="RING-H2 FINGER PROTEIN ATL16"/>
    <property type="match status" value="1"/>
</dbReference>
<dbReference type="EMBL" id="JAINDJ010000005">
    <property type="protein sequence ID" value="KAG9447409.1"/>
    <property type="molecule type" value="Genomic_DNA"/>
</dbReference>
<keyword evidence="6 15" id="KW-0812">Transmembrane</keyword>
<evidence type="ECO:0000256" key="15">
    <source>
        <dbReference type="SAM" id="Phobius"/>
    </source>
</evidence>
<dbReference type="InterPro" id="IPR013083">
    <property type="entry name" value="Znf_RING/FYVE/PHD"/>
</dbReference>
<name>A0AAV7EFD9_ARIFI</name>
<dbReference type="SMART" id="SM00184">
    <property type="entry name" value="RING"/>
    <property type="match status" value="1"/>
</dbReference>
<evidence type="ECO:0000256" key="12">
    <source>
        <dbReference type="ARBA" id="ARBA00023136"/>
    </source>
</evidence>
<dbReference type="Proteomes" id="UP000825729">
    <property type="component" value="Unassembled WGS sequence"/>
</dbReference>
<keyword evidence="8 13" id="KW-0863">Zinc-finger</keyword>
<evidence type="ECO:0000256" key="10">
    <source>
        <dbReference type="ARBA" id="ARBA00022833"/>
    </source>
</evidence>
<feature type="region of interest" description="Disordered" evidence="14">
    <location>
        <begin position="208"/>
        <end position="264"/>
    </location>
</feature>
<dbReference type="GO" id="GO:0008270">
    <property type="term" value="F:zinc ion binding"/>
    <property type="evidence" value="ECO:0007669"/>
    <property type="project" value="UniProtKB-KW"/>
</dbReference>
<evidence type="ECO:0000256" key="1">
    <source>
        <dbReference type="ARBA" id="ARBA00000900"/>
    </source>
</evidence>
<comment type="subcellular location">
    <subcellularLocation>
        <location evidence="2">Membrane</location>
        <topology evidence="2">Single-pass membrane protein</topology>
    </subcellularLocation>
</comment>
<evidence type="ECO:0000256" key="8">
    <source>
        <dbReference type="ARBA" id="ARBA00022771"/>
    </source>
</evidence>
<dbReference type="InterPro" id="IPR001841">
    <property type="entry name" value="Znf_RING"/>
</dbReference>
<keyword evidence="9" id="KW-0833">Ubl conjugation pathway</keyword>
<dbReference type="PANTHER" id="PTHR46913">
    <property type="entry name" value="RING-H2 FINGER PROTEIN ATL16"/>
    <property type="match status" value="1"/>
</dbReference>
<evidence type="ECO:0000256" key="13">
    <source>
        <dbReference type="PROSITE-ProRule" id="PRU00175"/>
    </source>
</evidence>
<evidence type="ECO:0000256" key="2">
    <source>
        <dbReference type="ARBA" id="ARBA00004167"/>
    </source>
</evidence>
<keyword evidence="10" id="KW-0862">Zinc</keyword>
<feature type="transmembrane region" description="Helical" evidence="15">
    <location>
        <begin position="42"/>
        <end position="65"/>
    </location>
</feature>
<evidence type="ECO:0000256" key="4">
    <source>
        <dbReference type="ARBA" id="ARBA00012483"/>
    </source>
</evidence>
<dbReference type="GO" id="GO:0061630">
    <property type="term" value="F:ubiquitin protein ligase activity"/>
    <property type="evidence" value="ECO:0007669"/>
    <property type="project" value="UniProtKB-EC"/>
</dbReference>
<dbReference type="Pfam" id="PF13639">
    <property type="entry name" value="zf-RING_2"/>
    <property type="match status" value="1"/>
</dbReference>
<dbReference type="Gene3D" id="3.30.40.10">
    <property type="entry name" value="Zinc/RING finger domain, C3HC4 (zinc finger)"/>
    <property type="match status" value="1"/>
</dbReference>
<dbReference type="InterPro" id="IPR044600">
    <property type="entry name" value="ATL1/ATL16-like"/>
</dbReference>
<sequence length="342" mass="38443">MDPNNEEPFPFYRNGPPGSAYYPPNYYRTPFRPSSSSGTVNFPIIAIAILGIIATVLLLICYYIFAVKFCLNWHRFGFFRRISGHRSPRHRDPLIVLAATIHNSRGLDESVIRSIPIFQFKKGVEDGKEKKGNECAVCLSEFQEDERLRLLPGCSHAFHIDCIDRWLQTNANCPLCRSSLTNIGQFGRGGMAGNPVPAGDHLVIEVSDDGNERSESSEDSSEMSSTQSSNSEQSPSPSELEQSNPSKRQKRFHHRSSMGDECIDVRRNENRFGVQPLRRSFSVDSSSDRQLYLSVQETLQQNTQIQDVGSSSDTSSRSRRFFFPFGHGRGSRNAVLPVQSEP</sequence>
<evidence type="ECO:0000256" key="11">
    <source>
        <dbReference type="ARBA" id="ARBA00022989"/>
    </source>
</evidence>
<keyword evidence="7" id="KW-0479">Metal-binding</keyword>
<feature type="region of interest" description="Disordered" evidence="14">
    <location>
        <begin position="303"/>
        <end position="342"/>
    </location>
</feature>
<dbReference type="FunFam" id="3.30.40.10:FF:000456">
    <property type="entry name" value="RING-H2 finger protein ATL16"/>
    <property type="match status" value="1"/>
</dbReference>